<accession>A0A1N7PMC8</accession>
<dbReference type="EMBL" id="FTOH01000010">
    <property type="protein sequence ID" value="SIT11706.1"/>
    <property type="molecule type" value="Genomic_DNA"/>
</dbReference>
<feature type="compositionally biased region" description="Basic and acidic residues" evidence="1">
    <location>
        <begin position="174"/>
        <end position="183"/>
    </location>
</feature>
<dbReference type="SUPFAM" id="SSF55729">
    <property type="entry name" value="Acyl-CoA N-acyltransferases (Nat)"/>
    <property type="match status" value="1"/>
</dbReference>
<protein>
    <recommendedName>
        <fullName evidence="4">Protein N-acetyltransferase, RimJ/RimL family</fullName>
    </recommendedName>
</protein>
<evidence type="ECO:0000313" key="3">
    <source>
        <dbReference type="Proteomes" id="UP000185639"/>
    </source>
</evidence>
<gene>
    <name evidence="2" type="ORF">SAMN05421686_11089</name>
</gene>
<organism evidence="2 3">
    <name type="scientific">Thalassolituus maritimus</name>
    <dbReference type="NCBI Taxonomy" id="484498"/>
    <lineage>
        <taxon>Bacteria</taxon>
        <taxon>Pseudomonadati</taxon>
        <taxon>Pseudomonadota</taxon>
        <taxon>Gammaproteobacteria</taxon>
        <taxon>Oceanospirillales</taxon>
        <taxon>Oceanospirillaceae</taxon>
        <taxon>Thalassolituus</taxon>
    </lineage>
</organism>
<dbReference type="STRING" id="484498.SAMN05421686_11089"/>
<dbReference type="Proteomes" id="UP000185639">
    <property type="component" value="Unassembled WGS sequence"/>
</dbReference>
<keyword evidence="3" id="KW-1185">Reference proteome</keyword>
<evidence type="ECO:0000313" key="2">
    <source>
        <dbReference type="EMBL" id="SIT11706.1"/>
    </source>
</evidence>
<evidence type="ECO:0008006" key="4">
    <source>
        <dbReference type="Google" id="ProtNLM"/>
    </source>
</evidence>
<sequence length="200" mass="22708">MKFTPELEIPGGCIKPLHYDDIDGLFELYKHPEIPGQRPLEDKEQLNRMIDYSVQMAATQRGMMWAIETEGQIKGMVSGFDWQPSNLRIVMRVDGLPSLTVEERAGALKAAIGFLSKKYHVRNFAYQWIEGQSDDIKVALSECGFTLAARLRDGWRTGNTEFSDVEQYHWVSSDDKPVPRKLGDDDELGQNLNANKRGES</sequence>
<dbReference type="OrthoDB" id="6118486at2"/>
<dbReference type="AlphaFoldDB" id="A0A1N7PMC8"/>
<reference evidence="3" key="1">
    <citation type="submission" date="2017-01" db="EMBL/GenBank/DDBJ databases">
        <authorList>
            <person name="Varghese N."/>
            <person name="Submissions S."/>
        </authorList>
    </citation>
    <scope>NUCLEOTIDE SEQUENCE [LARGE SCALE GENOMIC DNA]</scope>
    <source>
        <strain evidence="3">DSM 24913</strain>
    </source>
</reference>
<feature type="region of interest" description="Disordered" evidence="1">
    <location>
        <begin position="174"/>
        <end position="200"/>
    </location>
</feature>
<dbReference type="RefSeq" id="WP_076517382.1">
    <property type="nucleotide sequence ID" value="NZ_FTOH01000010.1"/>
</dbReference>
<dbReference type="InterPro" id="IPR016181">
    <property type="entry name" value="Acyl_CoA_acyltransferase"/>
</dbReference>
<name>A0A1N7PMC8_9GAMM</name>
<dbReference type="Gene3D" id="3.40.630.30">
    <property type="match status" value="1"/>
</dbReference>
<proteinExistence type="predicted"/>
<evidence type="ECO:0000256" key="1">
    <source>
        <dbReference type="SAM" id="MobiDB-lite"/>
    </source>
</evidence>